<comment type="caution">
    <text evidence="2">The sequence shown here is derived from an EMBL/GenBank/DDBJ whole genome shotgun (WGS) entry which is preliminary data.</text>
</comment>
<feature type="compositionally biased region" description="Basic and acidic residues" evidence="1">
    <location>
        <begin position="32"/>
        <end position="47"/>
    </location>
</feature>
<gene>
    <name evidence="2" type="ORF">EVAR_6171_1</name>
</gene>
<evidence type="ECO:0000313" key="2">
    <source>
        <dbReference type="EMBL" id="GBP12861.1"/>
    </source>
</evidence>
<protein>
    <submittedName>
        <fullName evidence="2">Uncharacterized protein</fullName>
    </submittedName>
</protein>
<evidence type="ECO:0000256" key="1">
    <source>
        <dbReference type="SAM" id="MobiDB-lite"/>
    </source>
</evidence>
<proteinExistence type="predicted"/>
<sequence length="124" mass="13789">MVGHCCFGALTKLGLFDSTGDTERRRAPRSAGRRDDERQEWPQKDTGTRGTRSGGYFPSLIYSPRPPSFALCARAPLRCDAGRRAKQTACDDAYTMIVMCLTVARERVCVSILFTRPRRSLKGG</sequence>
<accession>A0A4C1THU5</accession>
<dbReference type="AlphaFoldDB" id="A0A4C1THU5"/>
<keyword evidence="3" id="KW-1185">Reference proteome</keyword>
<feature type="region of interest" description="Disordered" evidence="1">
    <location>
        <begin position="19"/>
        <end position="57"/>
    </location>
</feature>
<dbReference type="Proteomes" id="UP000299102">
    <property type="component" value="Unassembled WGS sequence"/>
</dbReference>
<name>A0A4C1THU5_EUMVA</name>
<evidence type="ECO:0000313" key="3">
    <source>
        <dbReference type="Proteomes" id="UP000299102"/>
    </source>
</evidence>
<organism evidence="2 3">
    <name type="scientific">Eumeta variegata</name>
    <name type="common">Bagworm moth</name>
    <name type="synonym">Eumeta japonica</name>
    <dbReference type="NCBI Taxonomy" id="151549"/>
    <lineage>
        <taxon>Eukaryota</taxon>
        <taxon>Metazoa</taxon>
        <taxon>Ecdysozoa</taxon>
        <taxon>Arthropoda</taxon>
        <taxon>Hexapoda</taxon>
        <taxon>Insecta</taxon>
        <taxon>Pterygota</taxon>
        <taxon>Neoptera</taxon>
        <taxon>Endopterygota</taxon>
        <taxon>Lepidoptera</taxon>
        <taxon>Glossata</taxon>
        <taxon>Ditrysia</taxon>
        <taxon>Tineoidea</taxon>
        <taxon>Psychidae</taxon>
        <taxon>Oiketicinae</taxon>
        <taxon>Eumeta</taxon>
    </lineage>
</organism>
<reference evidence="2 3" key="1">
    <citation type="journal article" date="2019" name="Commun. Biol.">
        <title>The bagworm genome reveals a unique fibroin gene that provides high tensile strength.</title>
        <authorList>
            <person name="Kono N."/>
            <person name="Nakamura H."/>
            <person name="Ohtoshi R."/>
            <person name="Tomita M."/>
            <person name="Numata K."/>
            <person name="Arakawa K."/>
        </authorList>
    </citation>
    <scope>NUCLEOTIDE SEQUENCE [LARGE SCALE GENOMIC DNA]</scope>
</reference>
<dbReference type="EMBL" id="BGZK01000053">
    <property type="protein sequence ID" value="GBP12861.1"/>
    <property type="molecule type" value="Genomic_DNA"/>
</dbReference>